<evidence type="ECO:0000313" key="2">
    <source>
        <dbReference type="Proteomes" id="UP001190700"/>
    </source>
</evidence>
<dbReference type="EMBL" id="LGRX02006001">
    <property type="protein sequence ID" value="KAK3277637.1"/>
    <property type="molecule type" value="Genomic_DNA"/>
</dbReference>
<protein>
    <submittedName>
        <fullName evidence="1">Uncharacterized protein</fullName>
    </submittedName>
</protein>
<dbReference type="AlphaFoldDB" id="A0AAE0LA88"/>
<proteinExistence type="predicted"/>
<keyword evidence="2" id="KW-1185">Reference proteome</keyword>
<reference evidence="1 2" key="1">
    <citation type="journal article" date="2015" name="Genome Biol. Evol.">
        <title>Comparative Genomics of a Bacterivorous Green Alga Reveals Evolutionary Causalities and Consequences of Phago-Mixotrophic Mode of Nutrition.</title>
        <authorList>
            <person name="Burns J.A."/>
            <person name="Paasch A."/>
            <person name="Narechania A."/>
            <person name="Kim E."/>
        </authorList>
    </citation>
    <scope>NUCLEOTIDE SEQUENCE [LARGE SCALE GENOMIC DNA]</scope>
    <source>
        <strain evidence="1 2">PLY_AMNH</strain>
    </source>
</reference>
<name>A0AAE0LA88_9CHLO</name>
<accession>A0AAE0LA88</accession>
<comment type="caution">
    <text evidence="1">The sequence shown here is derived from an EMBL/GenBank/DDBJ whole genome shotgun (WGS) entry which is preliminary data.</text>
</comment>
<evidence type="ECO:0000313" key="1">
    <source>
        <dbReference type="EMBL" id="KAK3277637.1"/>
    </source>
</evidence>
<organism evidence="1 2">
    <name type="scientific">Cymbomonas tetramitiformis</name>
    <dbReference type="NCBI Taxonomy" id="36881"/>
    <lineage>
        <taxon>Eukaryota</taxon>
        <taxon>Viridiplantae</taxon>
        <taxon>Chlorophyta</taxon>
        <taxon>Pyramimonadophyceae</taxon>
        <taxon>Pyramimonadales</taxon>
        <taxon>Pyramimonadaceae</taxon>
        <taxon>Cymbomonas</taxon>
    </lineage>
</organism>
<sequence length="235" mass="26880">MLHWHDVEPYLPGHSVSLAKNYDAVISQELCLTHGRENGDAWMLFQDMDEFLFSPAWDSGQARRTSLKQSIMDVVKADTTRGGAESDGKVNTILLPRYHFCTNETVEEQAVSYGMAHNAADIVRTVILSYKHRQEHQQIRDARGQFHGGVILSPVHFNGVMMTHQANDKNYNSLLPAKKTKFILANDTLLRLNHLGYMCAKSWVHEHTKNGFYSFVDKPWTDWLHYAASELTHRP</sequence>
<dbReference type="Proteomes" id="UP001190700">
    <property type="component" value="Unassembled WGS sequence"/>
</dbReference>
<gene>
    <name evidence="1" type="ORF">CYMTET_14365</name>
</gene>